<proteinExistence type="predicted"/>
<reference evidence="1 2" key="1">
    <citation type="submission" date="2019-08" db="EMBL/GenBank/DDBJ databases">
        <title>In-depth cultivation of the pig gut microbiome towards novel bacterial diversity and tailored functional studies.</title>
        <authorList>
            <person name="Wylensek D."/>
            <person name="Hitch T.C.A."/>
            <person name="Clavel T."/>
        </authorList>
    </citation>
    <scope>NUCLEOTIDE SEQUENCE [LARGE SCALE GENOMIC DNA]</scope>
    <source>
        <strain evidence="1 2">WCA-389-WT-23B</strain>
    </source>
</reference>
<dbReference type="GeneID" id="88505680"/>
<name>A0A6N7W4V9_9FIRM</name>
<gene>
    <name evidence="1" type="ORF">FYJ45_18885</name>
</gene>
<organism evidence="1 2">
    <name type="scientific">Eisenbergiella porci</name>
    <dbReference type="NCBI Taxonomy" id="2652274"/>
    <lineage>
        <taxon>Bacteria</taxon>
        <taxon>Bacillati</taxon>
        <taxon>Bacillota</taxon>
        <taxon>Clostridia</taxon>
        <taxon>Lachnospirales</taxon>
        <taxon>Lachnospiraceae</taxon>
        <taxon>Eisenbergiella</taxon>
    </lineage>
</organism>
<dbReference type="EMBL" id="VUMI01000035">
    <property type="protein sequence ID" value="MSS90266.1"/>
    <property type="molecule type" value="Genomic_DNA"/>
</dbReference>
<dbReference type="Proteomes" id="UP000436047">
    <property type="component" value="Unassembled WGS sequence"/>
</dbReference>
<dbReference type="RefSeq" id="WP_154466615.1">
    <property type="nucleotide sequence ID" value="NZ_VUMI01000035.1"/>
</dbReference>
<comment type="caution">
    <text evidence="1">The sequence shown here is derived from an EMBL/GenBank/DDBJ whole genome shotgun (WGS) entry which is preliminary data.</text>
</comment>
<accession>A0A6N7W4V9</accession>
<protein>
    <submittedName>
        <fullName evidence="1">Uncharacterized protein</fullName>
    </submittedName>
</protein>
<evidence type="ECO:0000313" key="2">
    <source>
        <dbReference type="Proteomes" id="UP000436047"/>
    </source>
</evidence>
<sequence length="111" mass="11820">MVALVHLPQPGVFAAPYLVGIRNIVDILDIGFSACAFADQADCIGTGIDPAVHLVIPDADFRTGGSIRALGVDKELVVKVITFIEAGSRGQELLPVFRRPCDFLLGFLGQI</sequence>
<dbReference type="AlphaFoldDB" id="A0A6N7W4V9"/>
<keyword evidence="2" id="KW-1185">Reference proteome</keyword>
<evidence type="ECO:0000313" key="1">
    <source>
        <dbReference type="EMBL" id="MSS90266.1"/>
    </source>
</evidence>